<evidence type="ECO:0000256" key="1">
    <source>
        <dbReference type="ARBA" id="ARBA00022630"/>
    </source>
</evidence>
<keyword evidence="7" id="KW-1185">Reference proteome</keyword>
<sequence length="273" mass="30328">MLAERLRLLEDLGFDQVFLPDHSADLRDARRPWFDSWSVLATAAVVTRRIRIGTLVANQILRPPAQLAKQAIALDHLSGGRFELGVGAGIFPWDHYSVGQEPWSPKERAERFADYVTIVDGVLRGGVFSHRGTRLWVKDVVTVPGSAQRPRLPITVGGQSPTLVRVAAELADAWNTHGPPGASDTEVLAITAEQNERLDRLAEAAGRDPASVRRSYTVFGPWDPRTGRHTYEEIFERFLAAGVSEFVLDWPGEAHLEEFERVAREVIPPLRTG</sequence>
<dbReference type="Proteomes" id="UP001202052">
    <property type="component" value="Unassembled WGS sequence"/>
</dbReference>
<dbReference type="Pfam" id="PF00296">
    <property type="entry name" value="Bac_luciferase"/>
    <property type="match status" value="1"/>
</dbReference>
<proteinExistence type="predicted"/>
<dbReference type="PANTHER" id="PTHR42847:SF4">
    <property type="entry name" value="ALKANESULFONATE MONOOXYGENASE-RELATED"/>
    <property type="match status" value="1"/>
</dbReference>
<evidence type="ECO:0000313" key="7">
    <source>
        <dbReference type="Proteomes" id="UP001202052"/>
    </source>
</evidence>
<evidence type="ECO:0000256" key="4">
    <source>
        <dbReference type="ARBA" id="ARBA00023033"/>
    </source>
</evidence>
<protein>
    <submittedName>
        <fullName evidence="6">LLM class flavin-dependent oxidoreductase</fullName>
    </submittedName>
</protein>
<dbReference type="InterPro" id="IPR036661">
    <property type="entry name" value="Luciferase-like_sf"/>
</dbReference>
<keyword evidence="2" id="KW-0288">FMN</keyword>
<evidence type="ECO:0000256" key="3">
    <source>
        <dbReference type="ARBA" id="ARBA00023002"/>
    </source>
</evidence>
<dbReference type="EMBL" id="JAMCCK010000005">
    <property type="protein sequence ID" value="MCL3992499.1"/>
    <property type="molecule type" value="Genomic_DNA"/>
</dbReference>
<comment type="caution">
    <text evidence="6">The sequence shown here is derived from an EMBL/GenBank/DDBJ whole genome shotgun (WGS) entry which is preliminary data.</text>
</comment>
<reference evidence="6 7" key="1">
    <citation type="submission" date="2022-05" db="EMBL/GenBank/DDBJ databases">
        <title>Genome Resource of Streptomyces lavenduligriseus GA1-1, a Strain with Broad-Spectrum Antifungal Activity against Phytopathogenic Fungi.</title>
        <authorList>
            <person name="Qi D."/>
        </authorList>
    </citation>
    <scope>NUCLEOTIDE SEQUENCE [LARGE SCALE GENOMIC DNA]</scope>
    <source>
        <strain evidence="6 7">GA1-1</strain>
    </source>
</reference>
<name>A0ABT0NM31_9ACTN</name>
<dbReference type="InterPro" id="IPR050172">
    <property type="entry name" value="SsuD_RutA_monooxygenase"/>
</dbReference>
<evidence type="ECO:0000256" key="2">
    <source>
        <dbReference type="ARBA" id="ARBA00022643"/>
    </source>
</evidence>
<organism evidence="6 7">
    <name type="scientific">Streptomyces lavenduligriseus</name>
    <dbReference type="NCBI Taxonomy" id="67315"/>
    <lineage>
        <taxon>Bacteria</taxon>
        <taxon>Bacillati</taxon>
        <taxon>Actinomycetota</taxon>
        <taxon>Actinomycetes</taxon>
        <taxon>Kitasatosporales</taxon>
        <taxon>Streptomycetaceae</taxon>
        <taxon>Streptomyces</taxon>
    </lineage>
</organism>
<dbReference type="PANTHER" id="PTHR42847">
    <property type="entry name" value="ALKANESULFONATE MONOOXYGENASE"/>
    <property type="match status" value="1"/>
</dbReference>
<feature type="domain" description="Luciferase-like" evidence="5">
    <location>
        <begin position="3"/>
        <end position="219"/>
    </location>
</feature>
<gene>
    <name evidence="6" type="ORF">M4438_02965</name>
</gene>
<dbReference type="Gene3D" id="3.20.20.30">
    <property type="entry name" value="Luciferase-like domain"/>
    <property type="match status" value="1"/>
</dbReference>
<dbReference type="SUPFAM" id="SSF51679">
    <property type="entry name" value="Bacterial luciferase-like"/>
    <property type="match status" value="1"/>
</dbReference>
<accession>A0ABT0NM31</accession>
<keyword evidence="3" id="KW-0560">Oxidoreductase</keyword>
<evidence type="ECO:0000259" key="5">
    <source>
        <dbReference type="Pfam" id="PF00296"/>
    </source>
</evidence>
<evidence type="ECO:0000313" key="6">
    <source>
        <dbReference type="EMBL" id="MCL3992499.1"/>
    </source>
</evidence>
<keyword evidence="1" id="KW-0285">Flavoprotein</keyword>
<dbReference type="InterPro" id="IPR011251">
    <property type="entry name" value="Luciferase-like_dom"/>
</dbReference>
<keyword evidence="4" id="KW-0503">Monooxygenase</keyword>